<evidence type="ECO:0000313" key="9">
    <source>
        <dbReference type="EMBL" id="MET7000212.1"/>
    </source>
</evidence>
<keyword evidence="6" id="KW-0812">Transmembrane</keyword>
<dbReference type="Gene3D" id="1.25.40.390">
    <property type="match status" value="1"/>
</dbReference>
<dbReference type="SUPFAM" id="SSF48452">
    <property type="entry name" value="TPR-like"/>
    <property type="match status" value="1"/>
</dbReference>
<dbReference type="Pfam" id="PF07980">
    <property type="entry name" value="SusD_RagB"/>
    <property type="match status" value="1"/>
</dbReference>
<evidence type="ECO:0000256" key="5">
    <source>
        <dbReference type="ARBA" id="ARBA00023237"/>
    </source>
</evidence>
<dbReference type="RefSeq" id="WP_354662772.1">
    <property type="nucleotide sequence ID" value="NZ_JBEXAC010000002.1"/>
</dbReference>
<gene>
    <name evidence="9" type="ORF">ABR189_22665</name>
</gene>
<dbReference type="Proteomes" id="UP001549749">
    <property type="component" value="Unassembled WGS sequence"/>
</dbReference>
<keyword evidence="3" id="KW-0732">Signal</keyword>
<evidence type="ECO:0000256" key="6">
    <source>
        <dbReference type="SAM" id="Phobius"/>
    </source>
</evidence>
<evidence type="ECO:0000256" key="1">
    <source>
        <dbReference type="ARBA" id="ARBA00004442"/>
    </source>
</evidence>
<evidence type="ECO:0000256" key="2">
    <source>
        <dbReference type="ARBA" id="ARBA00006275"/>
    </source>
</evidence>
<keyword evidence="6" id="KW-1133">Transmembrane helix</keyword>
<dbReference type="CDD" id="cd08977">
    <property type="entry name" value="SusD"/>
    <property type="match status" value="1"/>
</dbReference>
<keyword evidence="5" id="KW-0998">Cell outer membrane</keyword>
<dbReference type="Pfam" id="PF14322">
    <property type="entry name" value="SusD-like_3"/>
    <property type="match status" value="1"/>
</dbReference>
<sequence length="508" mass="55631">MNTHSNIIWKVAGVGLIISLVIMSCKKYLEVAPQALIEEEAIKNDPQAAEALVTGVYNGLWNSGMHGFSYVGMTNIASDDADKGSNATDNADNVGTFDRLSMTPSVNALNDLWTGYFRGVVRANQALDKLPLSPAAEDVKKRLEGEVRFIRGLLYFDLVRFFGKLPKLDRVPATEEANSDKFQVRASVDSIYDFIISDLEFALANLPIKGAPGTQVGRATKGAAAGLLAKVFLYRQNYQRAFSLSDSIVTQKLGDYGLLDDYASIWRETGANGRESLFEVQTGINANCDGAIGSYVVCQGPRAGGKGGWADLGWGFGGPSQSLIDAYEPGDKRKAATVIFINPGGTVLWDGFRIPGKDSVENLRYNYKAYHSRGAEKNCGKVDYLPKNLRILRFGEIKLIHAEAALAIGNAGAAIKDISDLRIRAGFPTGVTSVTRETIWKERRVEMAMEHDRFFDLVRQNKIVPGRAASEFAKDGKVFTANKNEIFPIPQQQIDLSQGKMDQNEGYN</sequence>
<feature type="transmembrane region" description="Helical" evidence="6">
    <location>
        <begin position="7"/>
        <end position="24"/>
    </location>
</feature>
<evidence type="ECO:0000256" key="4">
    <source>
        <dbReference type="ARBA" id="ARBA00023136"/>
    </source>
</evidence>
<evidence type="ECO:0000313" key="10">
    <source>
        <dbReference type="Proteomes" id="UP001549749"/>
    </source>
</evidence>
<dbReference type="InterPro" id="IPR033985">
    <property type="entry name" value="SusD-like_N"/>
</dbReference>
<evidence type="ECO:0000259" key="8">
    <source>
        <dbReference type="Pfam" id="PF14322"/>
    </source>
</evidence>
<comment type="similarity">
    <text evidence="2">Belongs to the SusD family.</text>
</comment>
<feature type="domain" description="SusD-like N-terminal" evidence="8">
    <location>
        <begin position="28"/>
        <end position="233"/>
    </location>
</feature>
<evidence type="ECO:0000259" key="7">
    <source>
        <dbReference type="Pfam" id="PF07980"/>
    </source>
</evidence>
<organism evidence="9 10">
    <name type="scientific">Chitinophaga defluvii</name>
    <dbReference type="NCBI Taxonomy" id="3163343"/>
    <lineage>
        <taxon>Bacteria</taxon>
        <taxon>Pseudomonadati</taxon>
        <taxon>Bacteroidota</taxon>
        <taxon>Chitinophagia</taxon>
        <taxon>Chitinophagales</taxon>
        <taxon>Chitinophagaceae</taxon>
        <taxon>Chitinophaga</taxon>
    </lineage>
</organism>
<dbReference type="InterPro" id="IPR011990">
    <property type="entry name" value="TPR-like_helical_dom_sf"/>
</dbReference>
<comment type="subcellular location">
    <subcellularLocation>
        <location evidence="1">Cell outer membrane</location>
    </subcellularLocation>
</comment>
<keyword evidence="10" id="KW-1185">Reference proteome</keyword>
<comment type="caution">
    <text evidence="9">The sequence shown here is derived from an EMBL/GenBank/DDBJ whole genome shotgun (WGS) entry which is preliminary data.</text>
</comment>
<evidence type="ECO:0000256" key="3">
    <source>
        <dbReference type="ARBA" id="ARBA00022729"/>
    </source>
</evidence>
<protein>
    <submittedName>
        <fullName evidence="9">RagB/SusD family nutrient uptake outer membrane protein</fullName>
    </submittedName>
</protein>
<dbReference type="InterPro" id="IPR012944">
    <property type="entry name" value="SusD_RagB_dom"/>
</dbReference>
<dbReference type="EMBL" id="JBEXAC010000002">
    <property type="protein sequence ID" value="MET7000212.1"/>
    <property type="molecule type" value="Genomic_DNA"/>
</dbReference>
<accession>A0ABV2TB01</accession>
<keyword evidence="4 6" id="KW-0472">Membrane</keyword>
<feature type="domain" description="RagB/SusD" evidence="7">
    <location>
        <begin position="275"/>
        <end position="507"/>
    </location>
</feature>
<reference evidence="9 10" key="1">
    <citation type="submission" date="2024-06" db="EMBL/GenBank/DDBJ databases">
        <title>Chitinophaga defluvii sp. nov., isolated from municipal sewage.</title>
        <authorList>
            <person name="Zhang L."/>
        </authorList>
    </citation>
    <scope>NUCLEOTIDE SEQUENCE [LARGE SCALE GENOMIC DNA]</scope>
    <source>
        <strain evidence="9 10">H8</strain>
    </source>
</reference>
<proteinExistence type="inferred from homology"/>
<name>A0ABV2TB01_9BACT</name>